<name>Q67M54_SYMTH</name>
<gene>
    <name evidence="4" type="ordered locus">STH2256</name>
</gene>
<reference evidence="4 5" key="1">
    <citation type="journal article" date="2004" name="Nucleic Acids Res.">
        <title>Genome sequence of Symbiobacterium thermophilum, an uncultivable bacterium that depends on microbial commensalism.</title>
        <authorList>
            <person name="Ueda K."/>
            <person name="Yamashita A."/>
            <person name="Ishikawa J."/>
            <person name="Shimada M."/>
            <person name="Watsuji T."/>
            <person name="Morimura K."/>
            <person name="Ikeda H."/>
            <person name="Hattori M."/>
            <person name="Beppu T."/>
        </authorList>
    </citation>
    <scope>NUCLEOTIDE SEQUENCE [LARGE SCALE GENOMIC DNA]</scope>
    <source>
        <strain evidence="5">T / IAM 14863</strain>
    </source>
</reference>
<keyword evidence="5" id="KW-1185">Reference proteome</keyword>
<dbReference type="Gene3D" id="2.50.20.20">
    <property type="match status" value="1"/>
</dbReference>
<keyword evidence="2" id="KW-0732">Signal</keyword>
<dbReference type="eggNOG" id="COG3858">
    <property type="taxonomic scope" value="Bacteria"/>
</dbReference>
<dbReference type="HOGENOM" id="CLU_754250_0_0_9"/>
<evidence type="ECO:0000256" key="2">
    <source>
        <dbReference type="SAM" id="SignalP"/>
    </source>
</evidence>
<dbReference type="OrthoDB" id="268113at2"/>
<evidence type="ECO:0000313" key="4">
    <source>
        <dbReference type="EMBL" id="BAD41241.1"/>
    </source>
</evidence>
<feature type="signal peptide" evidence="2">
    <location>
        <begin position="1"/>
        <end position="22"/>
    </location>
</feature>
<feature type="region of interest" description="Disordered" evidence="1">
    <location>
        <begin position="136"/>
        <end position="161"/>
    </location>
</feature>
<accession>Q67M54</accession>
<dbReference type="Proteomes" id="UP000000417">
    <property type="component" value="Chromosome"/>
</dbReference>
<sequence length="382" mass="41716">MRRVLALLMMLTMMLVPALAQAETAVRLVVDGVEVQTDVAPVLENDRTLVPIRAVTEALGFEVEWDQETRTATLTKGETTIQLTVGSPEAVVNGEKVALDVAPFIVSDRMMVPVRFVAEEIGLLVDWEQETRTVLITSQPPADEAAETGESDEDGEADEAGEPAGVVEPAALELLAQAHVASEVNVRQTGHFTVTIEGGLIPVDSEIFLEMYQEAPERALGYNTVRAFGMEQTIGVAVLDGQYWMQDETGAWAQMVMEEMAPTDRLSDPSALVNLNPAEYDWASATVTREAYEEAELQVVTVVMDKSGLAALIGEASELITDVRMEARYWLNDDGTLHHIDVYVETIADEPVPIRVVMQGTVFIEPWDGTIEFPPEITGAAE</sequence>
<evidence type="ECO:0000256" key="1">
    <source>
        <dbReference type="SAM" id="MobiDB-lite"/>
    </source>
</evidence>
<evidence type="ECO:0000259" key="3">
    <source>
        <dbReference type="Pfam" id="PF07833"/>
    </source>
</evidence>
<dbReference type="RefSeq" id="WP_011196380.1">
    <property type="nucleotide sequence ID" value="NC_006177.1"/>
</dbReference>
<protein>
    <submittedName>
        <fullName evidence="4">Conserved domain protein</fullName>
    </submittedName>
</protein>
<feature type="domain" description="Copper amine oxidase-like N-terminal" evidence="3">
    <location>
        <begin position="29"/>
        <end position="136"/>
    </location>
</feature>
<dbReference type="Gene3D" id="3.30.457.10">
    <property type="entry name" value="Copper amine oxidase-like, N-terminal domain"/>
    <property type="match status" value="1"/>
</dbReference>
<dbReference type="InterPro" id="IPR036582">
    <property type="entry name" value="Mao_N_sf"/>
</dbReference>
<feature type="chain" id="PRO_5004269268" evidence="2">
    <location>
        <begin position="23"/>
        <end position="382"/>
    </location>
</feature>
<dbReference type="SUPFAM" id="SSF55383">
    <property type="entry name" value="Copper amine oxidase, domain N"/>
    <property type="match status" value="1"/>
</dbReference>
<proteinExistence type="predicted"/>
<dbReference type="AlphaFoldDB" id="Q67M54"/>
<dbReference type="Pfam" id="PF07833">
    <property type="entry name" value="Cu_amine_oxidN1"/>
    <property type="match status" value="1"/>
</dbReference>
<dbReference type="KEGG" id="sth:STH2256"/>
<dbReference type="EMBL" id="AP006840">
    <property type="protein sequence ID" value="BAD41241.1"/>
    <property type="molecule type" value="Genomic_DNA"/>
</dbReference>
<organism evidence="4 5">
    <name type="scientific">Symbiobacterium thermophilum (strain DSM 24528 / JCM 14929 / IAM 14863 / T)</name>
    <dbReference type="NCBI Taxonomy" id="292459"/>
    <lineage>
        <taxon>Bacteria</taxon>
        <taxon>Bacillati</taxon>
        <taxon>Bacillota</taxon>
        <taxon>Clostridia</taxon>
        <taxon>Eubacteriales</taxon>
        <taxon>Symbiobacteriaceae</taxon>
        <taxon>Symbiobacterium</taxon>
    </lineage>
</organism>
<evidence type="ECO:0000313" key="5">
    <source>
        <dbReference type="Proteomes" id="UP000000417"/>
    </source>
</evidence>
<dbReference type="InterPro" id="IPR012854">
    <property type="entry name" value="Cu_amine_oxidase-like_N"/>
</dbReference>
<feature type="compositionally biased region" description="Acidic residues" evidence="1">
    <location>
        <begin position="144"/>
        <end position="161"/>
    </location>
</feature>
<dbReference type="STRING" id="292459.STH2256"/>